<dbReference type="AlphaFoldDB" id="A0A1H7AZB4"/>
<feature type="compositionally biased region" description="Polar residues" evidence="1">
    <location>
        <begin position="90"/>
        <end position="101"/>
    </location>
</feature>
<dbReference type="STRING" id="856736.SAMN04488058_11538"/>
<keyword evidence="3" id="KW-1185">Reference proteome</keyword>
<accession>A0A1H7AZB4</accession>
<feature type="compositionally biased region" description="Low complexity" evidence="1">
    <location>
        <begin position="40"/>
        <end position="54"/>
    </location>
</feature>
<reference evidence="3" key="1">
    <citation type="submission" date="2016-10" db="EMBL/GenBank/DDBJ databases">
        <authorList>
            <person name="Varghese N."/>
            <person name="Submissions S."/>
        </authorList>
    </citation>
    <scope>NUCLEOTIDE SEQUENCE [LARGE SCALE GENOMIC DNA]</scope>
    <source>
        <strain evidence="3">CGMCC 1.10218</strain>
    </source>
</reference>
<feature type="compositionally biased region" description="Polar residues" evidence="1">
    <location>
        <begin position="113"/>
        <end position="123"/>
    </location>
</feature>
<sequence length="141" mass="14354">MTQRALLGLIVLVVGSFSSARVVDQPLFVRPPQIQSPELTAPAPAVTRAPAGPARPLPVTLPAVRGMPTPPPASGRPAASGGLARPAPAQPQTRGVKSQSRVLGLKTALGRPTSGSLTASSTVLSPSLGFKPLSIVFKRGN</sequence>
<evidence type="ECO:0000313" key="2">
    <source>
        <dbReference type="EMBL" id="SEJ70951.1"/>
    </source>
</evidence>
<name>A0A1H7AZB4_9DEIO</name>
<feature type="region of interest" description="Disordered" evidence="1">
    <location>
        <begin position="35"/>
        <end position="123"/>
    </location>
</feature>
<gene>
    <name evidence="2" type="ORF">SAMN04488058_11538</name>
</gene>
<dbReference type="EMBL" id="FNZA01000015">
    <property type="protein sequence ID" value="SEJ70951.1"/>
    <property type="molecule type" value="Genomic_DNA"/>
</dbReference>
<dbReference type="Proteomes" id="UP000199223">
    <property type="component" value="Unassembled WGS sequence"/>
</dbReference>
<protein>
    <submittedName>
        <fullName evidence="2">Uncharacterized protein</fullName>
    </submittedName>
</protein>
<evidence type="ECO:0000256" key="1">
    <source>
        <dbReference type="SAM" id="MobiDB-lite"/>
    </source>
</evidence>
<dbReference type="RefSeq" id="WP_143068380.1">
    <property type="nucleotide sequence ID" value="NZ_FNZA01000015.1"/>
</dbReference>
<evidence type="ECO:0000313" key="3">
    <source>
        <dbReference type="Proteomes" id="UP000199223"/>
    </source>
</evidence>
<organism evidence="2 3">
    <name type="scientific">Deinococcus reticulitermitis</name>
    <dbReference type="NCBI Taxonomy" id="856736"/>
    <lineage>
        <taxon>Bacteria</taxon>
        <taxon>Thermotogati</taxon>
        <taxon>Deinococcota</taxon>
        <taxon>Deinococci</taxon>
        <taxon>Deinococcales</taxon>
        <taxon>Deinococcaceae</taxon>
        <taxon>Deinococcus</taxon>
    </lineage>
</organism>
<proteinExistence type="predicted"/>
<feature type="compositionally biased region" description="Low complexity" evidence="1">
    <location>
        <begin position="75"/>
        <end position="87"/>
    </location>
</feature>